<evidence type="ECO:0000313" key="3">
    <source>
        <dbReference type="Proteomes" id="UP000460549"/>
    </source>
</evidence>
<keyword evidence="3" id="KW-1185">Reference proteome</keyword>
<evidence type="ECO:0000259" key="1">
    <source>
        <dbReference type="Pfam" id="PF12724"/>
    </source>
</evidence>
<evidence type="ECO:0000313" key="2">
    <source>
        <dbReference type="EMBL" id="MSU06254.1"/>
    </source>
</evidence>
<dbReference type="InterPro" id="IPR052200">
    <property type="entry name" value="Protoporphyrinogen_IX_DH"/>
</dbReference>
<dbReference type="AlphaFoldDB" id="A0A7X2PCB1"/>
<protein>
    <submittedName>
        <fullName evidence="2">Flavodoxin</fullName>
    </submittedName>
</protein>
<proteinExistence type="predicted"/>
<gene>
    <name evidence="2" type="ORF">FYJ80_05605</name>
</gene>
<feature type="domain" description="Flavodoxin" evidence="1">
    <location>
        <begin position="4"/>
        <end position="102"/>
    </location>
</feature>
<reference evidence="2 3" key="1">
    <citation type="submission" date="2019-08" db="EMBL/GenBank/DDBJ databases">
        <title>In-depth cultivation of the pig gut microbiome towards novel bacterial diversity and tailored functional studies.</title>
        <authorList>
            <person name="Wylensek D."/>
            <person name="Hitch T.C.A."/>
            <person name="Clavel T."/>
        </authorList>
    </citation>
    <scope>NUCLEOTIDE SEQUENCE [LARGE SCALE GENOMIC DNA]</scope>
    <source>
        <strain evidence="2 3">NM-380-WT-3C1</strain>
    </source>
</reference>
<dbReference type="RefSeq" id="WP_154425225.1">
    <property type="nucleotide sequence ID" value="NZ_VUNN01000008.1"/>
</dbReference>
<accession>A0A7X2PCB1</accession>
<dbReference type="InterPro" id="IPR026816">
    <property type="entry name" value="Flavodoxin_dom"/>
</dbReference>
<dbReference type="PANTHER" id="PTHR38030:SF2">
    <property type="entry name" value="PROTOPORPHYRINOGEN IX DEHYDROGENASE [QUINONE]"/>
    <property type="match status" value="1"/>
</dbReference>
<comment type="caution">
    <text evidence="2">The sequence shown here is derived from an EMBL/GenBank/DDBJ whole genome shotgun (WGS) entry which is preliminary data.</text>
</comment>
<dbReference type="EMBL" id="VUNN01000008">
    <property type="protein sequence ID" value="MSU06254.1"/>
    <property type="molecule type" value="Genomic_DNA"/>
</dbReference>
<dbReference type="PANTHER" id="PTHR38030">
    <property type="entry name" value="PROTOPORPHYRINOGEN IX DEHYDROGENASE [MENAQUINONE]"/>
    <property type="match status" value="1"/>
</dbReference>
<dbReference type="Proteomes" id="UP000460549">
    <property type="component" value="Unassembled WGS sequence"/>
</dbReference>
<organism evidence="2 3">
    <name type="scientific">Bullifex porci</name>
    <dbReference type="NCBI Taxonomy" id="2606638"/>
    <lineage>
        <taxon>Bacteria</taxon>
        <taxon>Pseudomonadati</taxon>
        <taxon>Spirochaetota</taxon>
        <taxon>Spirochaetia</taxon>
        <taxon>Spirochaetales</taxon>
        <taxon>Spirochaetaceae</taxon>
        <taxon>Bullifex</taxon>
    </lineage>
</organism>
<name>A0A7X2PCB1_9SPIO</name>
<dbReference type="GO" id="GO:0006783">
    <property type="term" value="P:heme biosynthetic process"/>
    <property type="evidence" value="ECO:0007669"/>
    <property type="project" value="TreeGrafter"/>
</dbReference>
<dbReference type="GO" id="GO:0070819">
    <property type="term" value="F:menaquinone-dependent protoporphyrinogen oxidase activity"/>
    <property type="evidence" value="ECO:0007669"/>
    <property type="project" value="TreeGrafter"/>
</dbReference>
<sequence length="145" mass="16064">MKDLIVFASKHHGNTRKLVQAIKANIESVDIVDASITQYLDLSKYDRICFASGICYGQYYPEIISFIENNSLEGHSVLLMHSAGSPKEAQCERVKKLIALKGGNFVKVFCCKGFDTYGPFKLIGGISKNHPNNDDIAKAIAFFRG</sequence>
<dbReference type="InterPro" id="IPR029039">
    <property type="entry name" value="Flavoprotein-like_sf"/>
</dbReference>
<dbReference type="Gene3D" id="3.40.50.360">
    <property type="match status" value="1"/>
</dbReference>
<dbReference type="SUPFAM" id="SSF52218">
    <property type="entry name" value="Flavoproteins"/>
    <property type="match status" value="1"/>
</dbReference>
<dbReference type="Pfam" id="PF12724">
    <property type="entry name" value="Flavodoxin_5"/>
    <property type="match status" value="1"/>
</dbReference>
<dbReference type="GO" id="GO:0010181">
    <property type="term" value="F:FMN binding"/>
    <property type="evidence" value="ECO:0007669"/>
    <property type="project" value="TreeGrafter"/>
</dbReference>